<gene>
    <name evidence="1" type="ORF">SYV04_07410</name>
</gene>
<accession>A0ABU5GYD0</accession>
<proteinExistence type="predicted"/>
<sequence>MWLNNVIFEDKVIENERLELTAKDALYYLGPKLTLRHCTLVLQVPARRLLLAGPQLMDCTIEVKTELKNLPWYTASLRGCRFTGKLTGNDFGYYPNPALPDRDMGRVEDCDFSRAQLHGCRFIGCDVSTLKFPRWPWFTLLHPYKRARELAALPWPGQLSVAMSGFTDIPATTEALTRSATVLAKQFETTEEAIKATLALLDDVIY</sequence>
<evidence type="ECO:0000313" key="2">
    <source>
        <dbReference type="Proteomes" id="UP001291309"/>
    </source>
</evidence>
<comment type="caution">
    <text evidence="1">The sequence shown here is derived from an EMBL/GenBank/DDBJ whole genome shotgun (WGS) entry which is preliminary data.</text>
</comment>
<organism evidence="1 2">
    <name type="scientific">Hyalangium rubrum</name>
    <dbReference type="NCBI Taxonomy" id="3103134"/>
    <lineage>
        <taxon>Bacteria</taxon>
        <taxon>Pseudomonadati</taxon>
        <taxon>Myxococcota</taxon>
        <taxon>Myxococcia</taxon>
        <taxon>Myxococcales</taxon>
        <taxon>Cystobacterineae</taxon>
        <taxon>Archangiaceae</taxon>
        <taxon>Hyalangium</taxon>
    </lineage>
</organism>
<name>A0ABU5GYD0_9BACT</name>
<evidence type="ECO:0000313" key="1">
    <source>
        <dbReference type="EMBL" id="MDY7226205.1"/>
    </source>
</evidence>
<dbReference type="Proteomes" id="UP001291309">
    <property type="component" value="Unassembled WGS sequence"/>
</dbReference>
<dbReference type="EMBL" id="JAXIVS010000002">
    <property type="protein sequence ID" value="MDY7226205.1"/>
    <property type="molecule type" value="Genomic_DNA"/>
</dbReference>
<protein>
    <submittedName>
        <fullName evidence="1">Pentapeptide repeat-containing protein</fullName>
    </submittedName>
</protein>
<keyword evidence="2" id="KW-1185">Reference proteome</keyword>
<dbReference type="RefSeq" id="WP_321544926.1">
    <property type="nucleotide sequence ID" value="NZ_JAXIVS010000002.1"/>
</dbReference>
<reference evidence="1 2" key="1">
    <citation type="submission" date="2023-12" db="EMBL/GenBank/DDBJ databases">
        <title>the genome sequence of Hyalangium sp. s54d21.</title>
        <authorList>
            <person name="Zhang X."/>
        </authorList>
    </citation>
    <scope>NUCLEOTIDE SEQUENCE [LARGE SCALE GENOMIC DNA]</scope>
    <source>
        <strain evidence="2">s54d21</strain>
    </source>
</reference>